<evidence type="ECO:0000313" key="3">
    <source>
        <dbReference type="Proteomes" id="UP001157418"/>
    </source>
</evidence>
<gene>
    <name evidence="2" type="ORF">LVIROSA_LOCUS13346</name>
</gene>
<keyword evidence="3" id="KW-1185">Reference proteome</keyword>
<keyword evidence="1" id="KW-0472">Membrane</keyword>
<keyword evidence="1" id="KW-1133">Transmembrane helix</keyword>
<sequence length="95" mass="10583">MKILWTGPDSNVPIPTLSNVVAQSFRGVPSSLSSKFEKKRKREIRAWFKQRSFVITAAAATATAAILLFIHRFYSSISSICQMGSYSLLDELANE</sequence>
<protein>
    <submittedName>
        <fullName evidence="2">Uncharacterized protein</fullName>
    </submittedName>
</protein>
<name>A0AAU9ML25_9ASTR</name>
<dbReference type="EMBL" id="CAKMRJ010002223">
    <property type="protein sequence ID" value="CAH1426256.1"/>
    <property type="molecule type" value="Genomic_DNA"/>
</dbReference>
<proteinExistence type="predicted"/>
<comment type="caution">
    <text evidence="2">The sequence shown here is derived from an EMBL/GenBank/DDBJ whole genome shotgun (WGS) entry which is preliminary data.</text>
</comment>
<feature type="transmembrane region" description="Helical" evidence="1">
    <location>
        <begin position="53"/>
        <end position="74"/>
    </location>
</feature>
<reference evidence="2 3" key="1">
    <citation type="submission" date="2022-01" db="EMBL/GenBank/DDBJ databases">
        <authorList>
            <person name="Xiong W."/>
            <person name="Schranz E."/>
        </authorList>
    </citation>
    <scope>NUCLEOTIDE SEQUENCE [LARGE SCALE GENOMIC DNA]</scope>
</reference>
<organism evidence="2 3">
    <name type="scientific">Lactuca virosa</name>
    <dbReference type="NCBI Taxonomy" id="75947"/>
    <lineage>
        <taxon>Eukaryota</taxon>
        <taxon>Viridiplantae</taxon>
        <taxon>Streptophyta</taxon>
        <taxon>Embryophyta</taxon>
        <taxon>Tracheophyta</taxon>
        <taxon>Spermatophyta</taxon>
        <taxon>Magnoliopsida</taxon>
        <taxon>eudicotyledons</taxon>
        <taxon>Gunneridae</taxon>
        <taxon>Pentapetalae</taxon>
        <taxon>asterids</taxon>
        <taxon>campanulids</taxon>
        <taxon>Asterales</taxon>
        <taxon>Asteraceae</taxon>
        <taxon>Cichorioideae</taxon>
        <taxon>Cichorieae</taxon>
        <taxon>Lactucinae</taxon>
        <taxon>Lactuca</taxon>
    </lineage>
</organism>
<evidence type="ECO:0000256" key="1">
    <source>
        <dbReference type="SAM" id="Phobius"/>
    </source>
</evidence>
<accession>A0AAU9ML25</accession>
<dbReference type="Proteomes" id="UP001157418">
    <property type="component" value="Unassembled WGS sequence"/>
</dbReference>
<dbReference type="AlphaFoldDB" id="A0AAU9ML25"/>
<evidence type="ECO:0000313" key="2">
    <source>
        <dbReference type="EMBL" id="CAH1426256.1"/>
    </source>
</evidence>
<keyword evidence="1" id="KW-0812">Transmembrane</keyword>